<dbReference type="AlphaFoldDB" id="A0AA35ZNF2"/>
<reference evidence="1" key="1">
    <citation type="submission" date="2023-04" db="EMBL/GenBank/DDBJ databases">
        <authorList>
            <person name="Vijverberg K."/>
            <person name="Xiong W."/>
            <person name="Schranz E."/>
        </authorList>
    </citation>
    <scope>NUCLEOTIDE SEQUENCE</scope>
</reference>
<gene>
    <name evidence="1" type="ORF">LSALG_LOCUS34832</name>
</gene>
<dbReference type="PANTHER" id="PTHR45786">
    <property type="entry name" value="DNA BINDING PROTEIN-LIKE"/>
    <property type="match status" value="1"/>
</dbReference>
<evidence type="ECO:0008006" key="3">
    <source>
        <dbReference type="Google" id="ProtNLM"/>
    </source>
</evidence>
<dbReference type="PANTHER" id="PTHR45786:SF77">
    <property type="entry name" value="HELITRON HELICASE-LIKE DOMAIN-CONTAINING PROTEIN-RELATED"/>
    <property type="match status" value="1"/>
</dbReference>
<name>A0AA35ZNF2_LACSI</name>
<dbReference type="Proteomes" id="UP001177003">
    <property type="component" value="Chromosome 8"/>
</dbReference>
<evidence type="ECO:0000313" key="2">
    <source>
        <dbReference type="Proteomes" id="UP001177003"/>
    </source>
</evidence>
<sequence length="265" mass="30137">MFGSSKQTRDDGASSSSVVQIGRHRKCRRFDGLSVLPEYIDCGDCSRVCEYCGAFFWYVERALNMSIVAHPRYTHYCRGGSVVLPYPSRFPSRFIALYESRKFLKDVRAYNSMFSMTSFGANIDEDMNDSRGPYVFKVSGKISHKIGSLSPDLAKGPRFLQLYLFDTDHEVENRLRAFDGPRPTTLDSTVINYLSRFLGESNEYVRTFKTAKQMAEGMDLESYVVRLFNDIQDRRYDLPLPGSLGCIVAGDDTTSTTYDIIIHSQ</sequence>
<evidence type="ECO:0000313" key="1">
    <source>
        <dbReference type="EMBL" id="CAI9295920.1"/>
    </source>
</evidence>
<organism evidence="1 2">
    <name type="scientific">Lactuca saligna</name>
    <name type="common">Willowleaf lettuce</name>
    <dbReference type="NCBI Taxonomy" id="75948"/>
    <lineage>
        <taxon>Eukaryota</taxon>
        <taxon>Viridiplantae</taxon>
        <taxon>Streptophyta</taxon>
        <taxon>Embryophyta</taxon>
        <taxon>Tracheophyta</taxon>
        <taxon>Spermatophyta</taxon>
        <taxon>Magnoliopsida</taxon>
        <taxon>eudicotyledons</taxon>
        <taxon>Gunneridae</taxon>
        <taxon>Pentapetalae</taxon>
        <taxon>asterids</taxon>
        <taxon>campanulids</taxon>
        <taxon>Asterales</taxon>
        <taxon>Asteraceae</taxon>
        <taxon>Cichorioideae</taxon>
        <taxon>Cichorieae</taxon>
        <taxon>Lactucinae</taxon>
        <taxon>Lactuca</taxon>
    </lineage>
</organism>
<keyword evidence="2" id="KW-1185">Reference proteome</keyword>
<protein>
    <recommendedName>
        <fullName evidence="3">Helitron helicase-like domain-containing protein</fullName>
    </recommendedName>
</protein>
<dbReference type="EMBL" id="OX465084">
    <property type="protein sequence ID" value="CAI9295920.1"/>
    <property type="molecule type" value="Genomic_DNA"/>
</dbReference>
<accession>A0AA35ZNF2</accession>
<proteinExistence type="predicted"/>